<keyword evidence="1" id="KW-1133">Transmembrane helix</keyword>
<accession>A0ABT1ZZG0</accession>
<keyword evidence="4" id="KW-1185">Reference proteome</keyword>
<dbReference type="RefSeq" id="WP_258819844.1">
    <property type="nucleotide sequence ID" value="NZ_JANUGW010000032.1"/>
</dbReference>
<organism evidence="3 4">
    <name type="scientific">Massilia pinisoli</name>
    <dbReference type="NCBI Taxonomy" id="1772194"/>
    <lineage>
        <taxon>Bacteria</taxon>
        <taxon>Pseudomonadati</taxon>
        <taxon>Pseudomonadota</taxon>
        <taxon>Betaproteobacteria</taxon>
        <taxon>Burkholderiales</taxon>
        <taxon>Oxalobacteraceae</taxon>
        <taxon>Telluria group</taxon>
        <taxon>Massilia</taxon>
    </lineage>
</organism>
<evidence type="ECO:0000259" key="2">
    <source>
        <dbReference type="Pfam" id="PF07589"/>
    </source>
</evidence>
<feature type="domain" description="Ice-binding protein C-terminal" evidence="2">
    <location>
        <begin position="200"/>
        <end position="222"/>
    </location>
</feature>
<keyword evidence="1" id="KW-0812">Transmembrane</keyword>
<dbReference type="InterPro" id="IPR013424">
    <property type="entry name" value="Ice-binding_C"/>
</dbReference>
<evidence type="ECO:0000313" key="4">
    <source>
        <dbReference type="Proteomes" id="UP001204151"/>
    </source>
</evidence>
<sequence length="229" mass="24776">MLRPSSFLIYNRENAIKLRDLFRTLSVACTVAITAQASATPTLLVDANGILTGAKNVNVAGKRYDVSFMDGSCNSLFDRCANSAFAFHTTADGRAAGQALLDQVFIDGSAGAFDSVTTHIRGCTDGFQCETLIPIYLPPGLDQVQTAYVRNFTGSYIDAVEDYVYMVIDVDTTPVRDGYNGFGYPQINWAVFRQSADGAAVPEPSSVALIGVAMAGLVFSRRRKSKNRR</sequence>
<evidence type="ECO:0000313" key="3">
    <source>
        <dbReference type="EMBL" id="MCS0585317.1"/>
    </source>
</evidence>
<reference evidence="3 4" key="1">
    <citation type="submission" date="2022-08" db="EMBL/GenBank/DDBJ databases">
        <title>Reclassification of Massilia species as members of the genera Telluria, Duganella, Pseudoduganella, Mokoshia gen. nov. and Zemynaea gen. nov. using orthogonal and non-orthogonal genome-based approaches.</title>
        <authorList>
            <person name="Bowman J.P."/>
        </authorList>
    </citation>
    <scope>NUCLEOTIDE SEQUENCE [LARGE SCALE GENOMIC DNA]</scope>
    <source>
        <strain evidence="3 4">JCM 31316</strain>
    </source>
</reference>
<dbReference type="EMBL" id="JANUGW010000032">
    <property type="protein sequence ID" value="MCS0585317.1"/>
    <property type="molecule type" value="Genomic_DNA"/>
</dbReference>
<comment type="caution">
    <text evidence="3">The sequence shown here is derived from an EMBL/GenBank/DDBJ whole genome shotgun (WGS) entry which is preliminary data.</text>
</comment>
<dbReference type="Proteomes" id="UP001204151">
    <property type="component" value="Unassembled WGS sequence"/>
</dbReference>
<dbReference type="NCBIfam" id="TIGR02595">
    <property type="entry name" value="PEP_CTERM"/>
    <property type="match status" value="1"/>
</dbReference>
<feature type="transmembrane region" description="Helical" evidence="1">
    <location>
        <begin position="204"/>
        <end position="220"/>
    </location>
</feature>
<keyword evidence="1" id="KW-0472">Membrane</keyword>
<protein>
    <submittedName>
        <fullName evidence="3">PEP-CTERM sorting domain-containing protein</fullName>
    </submittedName>
</protein>
<name>A0ABT1ZZG0_9BURK</name>
<dbReference type="Pfam" id="PF07589">
    <property type="entry name" value="PEP-CTERM"/>
    <property type="match status" value="1"/>
</dbReference>
<proteinExistence type="predicted"/>
<gene>
    <name evidence="3" type="ORF">NX784_27430</name>
</gene>
<evidence type="ECO:0000256" key="1">
    <source>
        <dbReference type="SAM" id="Phobius"/>
    </source>
</evidence>